<dbReference type="InterPro" id="IPR004437">
    <property type="entry name" value="ParB/RepB/Spo0J"/>
</dbReference>
<gene>
    <name evidence="4" type="ORF">Q2T77_35715</name>
</gene>
<comment type="caution">
    <text evidence="4">The sequence shown here is derived from an EMBL/GenBank/DDBJ whole genome shotgun (WGS) entry which is preliminary data.</text>
</comment>
<dbReference type="SUPFAM" id="SSF109709">
    <property type="entry name" value="KorB DNA-binding domain-like"/>
    <property type="match status" value="1"/>
</dbReference>
<evidence type="ECO:0000313" key="4">
    <source>
        <dbReference type="EMBL" id="MDO1537602.1"/>
    </source>
</evidence>
<dbReference type="CDD" id="cd16405">
    <property type="entry name" value="RepB_like_N"/>
    <property type="match status" value="1"/>
</dbReference>
<dbReference type="RefSeq" id="WP_301816046.1">
    <property type="nucleotide sequence ID" value="NZ_JAUJZH010000044.1"/>
</dbReference>
<dbReference type="SMART" id="SM00470">
    <property type="entry name" value="ParB"/>
    <property type="match status" value="1"/>
</dbReference>
<comment type="similarity">
    <text evidence="1">Belongs to the ParB family.</text>
</comment>
<dbReference type="InterPro" id="IPR050336">
    <property type="entry name" value="Chromosome_partition/occlusion"/>
</dbReference>
<dbReference type="SUPFAM" id="SSF110849">
    <property type="entry name" value="ParB/Sulfiredoxin"/>
    <property type="match status" value="1"/>
</dbReference>
<accession>A0ABT8SHC0</accession>
<evidence type="ECO:0000256" key="2">
    <source>
        <dbReference type="SAM" id="Coils"/>
    </source>
</evidence>
<dbReference type="InterPro" id="IPR037972">
    <property type="entry name" value="RepB_N"/>
</dbReference>
<evidence type="ECO:0000259" key="3">
    <source>
        <dbReference type="SMART" id="SM00470"/>
    </source>
</evidence>
<keyword evidence="5" id="KW-1185">Reference proteome</keyword>
<dbReference type="InterPro" id="IPR036086">
    <property type="entry name" value="ParB/Sulfiredoxin_sf"/>
</dbReference>
<dbReference type="PANTHER" id="PTHR33375:SF1">
    <property type="entry name" value="CHROMOSOME-PARTITIONING PROTEIN PARB-RELATED"/>
    <property type="match status" value="1"/>
</dbReference>
<feature type="domain" description="ParB-like N-terminal" evidence="3">
    <location>
        <begin position="69"/>
        <end position="165"/>
    </location>
</feature>
<dbReference type="Proteomes" id="UP001169027">
    <property type="component" value="Unassembled WGS sequence"/>
</dbReference>
<reference evidence="4" key="1">
    <citation type="submission" date="2023-06" db="EMBL/GenBank/DDBJ databases">
        <authorList>
            <person name="Jiang Y."/>
            <person name="Liu Q."/>
        </authorList>
    </citation>
    <scope>NUCLEOTIDE SEQUENCE</scope>
    <source>
        <strain evidence="4">CGMCC 1.12090</strain>
    </source>
</reference>
<keyword evidence="2" id="KW-0175">Coiled coil</keyword>
<name>A0ABT8SHC0_9BURK</name>
<dbReference type="PANTHER" id="PTHR33375">
    <property type="entry name" value="CHROMOSOME-PARTITIONING PROTEIN PARB-RELATED"/>
    <property type="match status" value="1"/>
</dbReference>
<feature type="coiled-coil region" evidence="2">
    <location>
        <begin position="21"/>
        <end position="65"/>
    </location>
</feature>
<dbReference type="Pfam" id="PF02195">
    <property type="entry name" value="ParB_N"/>
    <property type="match status" value="1"/>
</dbReference>
<organism evidence="4 5">
    <name type="scientific">Variovorax ginsengisoli</name>
    <dbReference type="NCBI Taxonomy" id="363844"/>
    <lineage>
        <taxon>Bacteria</taxon>
        <taxon>Pseudomonadati</taxon>
        <taxon>Pseudomonadota</taxon>
        <taxon>Betaproteobacteria</taxon>
        <taxon>Burkholderiales</taxon>
        <taxon>Comamonadaceae</taxon>
        <taxon>Variovorax</taxon>
    </lineage>
</organism>
<proteinExistence type="inferred from homology"/>
<dbReference type="NCBIfam" id="TIGR00180">
    <property type="entry name" value="parB_part"/>
    <property type="match status" value="1"/>
</dbReference>
<evidence type="ECO:0000313" key="5">
    <source>
        <dbReference type="Proteomes" id="UP001169027"/>
    </source>
</evidence>
<protein>
    <submittedName>
        <fullName evidence="4">ParB/RepB/Spo0J family partition protein</fullName>
    </submittedName>
</protein>
<dbReference type="InterPro" id="IPR003115">
    <property type="entry name" value="ParB_N"/>
</dbReference>
<dbReference type="Gene3D" id="3.90.1530.10">
    <property type="entry name" value="Conserved hypothetical protein from pyrococcus furiosus pfu- 392566-001, ParB domain"/>
    <property type="match status" value="1"/>
</dbReference>
<dbReference type="Gene3D" id="1.10.10.2830">
    <property type="match status" value="1"/>
</dbReference>
<dbReference type="EMBL" id="JAUKVY010000044">
    <property type="protein sequence ID" value="MDO1537602.1"/>
    <property type="molecule type" value="Genomic_DNA"/>
</dbReference>
<sequence>MPSSQPNPELAKPKTAPGAMMAFANDQRSDLLRQNDELRARAAQVDELEGRLSEVRDELRSWDGALPARLIDTADIARSEFANRHASAFEGKLFEDFKREIQEAGRNSQPIKVRAIANPGDGPHYELVFGHRRYEACRQIGLPVWAVVENLDDRALIEEMDRENRGRADPSPWEQGMTYLRALEKGIYPSNRQMAAALGVDISNLGKAIALARLPAAVIAAFPTPQSIQLAWATDLGKAMTEDESGVLARAQALSTEKTALPAKSVFARLVSPPSVVPEAAPLPVQASHALKVGGQKVGSLRFDAIGRPSIRLSIKLSDDQQKALIKVVQGFVDSI</sequence>
<evidence type="ECO:0000256" key="1">
    <source>
        <dbReference type="ARBA" id="ARBA00006295"/>
    </source>
</evidence>